<protein>
    <submittedName>
        <fullName evidence="1">Uncharacterized protein</fullName>
    </submittedName>
</protein>
<proteinExistence type="predicted"/>
<sequence>MPVVHCKVAFSLPTRIVFLPDGHISSWNLGVLLGFLCPCLASDLNPGLVLWTVFGY</sequence>
<accession>A0A0A8YFL6</accession>
<organism evidence="1">
    <name type="scientific">Arundo donax</name>
    <name type="common">Giant reed</name>
    <name type="synonym">Donax arundinaceus</name>
    <dbReference type="NCBI Taxonomy" id="35708"/>
    <lineage>
        <taxon>Eukaryota</taxon>
        <taxon>Viridiplantae</taxon>
        <taxon>Streptophyta</taxon>
        <taxon>Embryophyta</taxon>
        <taxon>Tracheophyta</taxon>
        <taxon>Spermatophyta</taxon>
        <taxon>Magnoliopsida</taxon>
        <taxon>Liliopsida</taxon>
        <taxon>Poales</taxon>
        <taxon>Poaceae</taxon>
        <taxon>PACMAD clade</taxon>
        <taxon>Arundinoideae</taxon>
        <taxon>Arundineae</taxon>
        <taxon>Arundo</taxon>
    </lineage>
</organism>
<evidence type="ECO:0000313" key="1">
    <source>
        <dbReference type="EMBL" id="JAD24994.1"/>
    </source>
</evidence>
<dbReference type="AlphaFoldDB" id="A0A0A8YFL6"/>
<name>A0A0A8YFL6_ARUDO</name>
<reference evidence="1" key="1">
    <citation type="submission" date="2014-09" db="EMBL/GenBank/DDBJ databases">
        <authorList>
            <person name="Magalhaes I.L.F."/>
            <person name="Oliveira U."/>
            <person name="Santos F.R."/>
            <person name="Vidigal T.H.D.A."/>
            <person name="Brescovit A.D."/>
            <person name="Santos A.J."/>
        </authorList>
    </citation>
    <scope>NUCLEOTIDE SEQUENCE</scope>
    <source>
        <tissue evidence="1">Shoot tissue taken approximately 20 cm above the soil surface</tissue>
    </source>
</reference>
<dbReference type="EMBL" id="GBRH01272901">
    <property type="protein sequence ID" value="JAD24994.1"/>
    <property type="molecule type" value="Transcribed_RNA"/>
</dbReference>
<reference evidence="1" key="2">
    <citation type="journal article" date="2015" name="Data Brief">
        <title>Shoot transcriptome of the giant reed, Arundo donax.</title>
        <authorList>
            <person name="Barrero R.A."/>
            <person name="Guerrero F.D."/>
            <person name="Moolhuijzen P."/>
            <person name="Goolsby J.A."/>
            <person name="Tidwell J."/>
            <person name="Bellgard S.E."/>
            <person name="Bellgard M.I."/>
        </authorList>
    </citation>
    <scope>NUCLEOTIDE SEQUENCE</scope>
    <source>
        <tissue evidence="1">Shoot tissue taken approximately 20 cm above the soil surface</tissue>
    </source>
</reference>